<keyword evidence="1" id="KW-0472">Membrane</keyword>
<evidence type="ECO:0000313" key="2">
    <source>
        <dbReference type="EMBL" id="MBC2595705.1"/>
    </source>
</evidence>
<dbReference type="RefSeq" id="WP_185676643.1">
    <property type="nucleotide sequence ID" value="NZ_JACHVB010000052.1"/>
</dbReference>
<evidence type="ECO:0008006" key="4">
    <source>
        <dbReference type="Google" id="ProtNLM"/>
    </source>
</evidence>
<name>A0A842HG92_9BACT</name>
<accession>A0A842HG92</accession>
<gene>
    <name evidence="2" type="ORF">H5P28_15670</name>
</gene>
<dbReference type="EMBL" id="JACHVB010000052">
    <property type="protein sequence ID" value="MBC2595705.1"/>
    <property type="molecule type" value="Genomic_DNA"/>
</dbReference>
<dbReference type="AlphaFoldDB" id="A0A842HG92"/>
<evidence type="ECO:0000256" key="1">
    <source>
        <dbReference type="SAM" id="Phobius"/>
    </source>
</evidence>
<evidence type="ECO:0000313" key="3">
    <source>
        <dbReference type="Proteomes" id="UP000546464"/>
    </source>
</evidence>
<feature type="transmembrane region" description="Helical" evidence="1">
    <location>
        <begin position="14"/>
        <end position="39"/>
    </location>
</feature>
<organism evidence="2 3">
    <name type="scientific">Ruficoccus amylovorans</name>
    <dbReference type="NCBI Taxonomy" id="1804625"/>
    <lineage>
        <taxon>Bacteria</taxon>
        <taxon>Pseudomonadati</taxon>
        <taxon>Verrucomicrobiota</taxon>
        <taxon>Opitutia</taxon>
        <taxon>Puniceicoccales</taxon>
        <taxon>Cerasicoccaceae</taxon>
        <taxon>Ruficoccus</taxon>
    </lineage>
</organism>
<sequence length="1213" mass="133143">MPTTFLNTTRRKGFALIVSISLMAFILLLMLSLSSLVMVETSTTEIKTRQEEARQNAILALNTALGELQLYAGPDKRVTATGDIMDRADSLDDGRRYWTGVWESASEELVSTSGGRQVKPGAGNHLAWLLSLSNSTGNRINAPANILGANPVDASWETQTLVGENSAGPDGEIAVGLIPVKRDGQIEGAIGWWIGDEGVKAKFNLEKPLPGETVKTGNAPTWLPAQPGTGIITVNDSSSTFISQRENVDDLSRTIDRENLKAAFNTVEGKAFPKNRFHDISAHSKGLLVDVTTGRLKQDLSHIFQHDALFDQFFPSRGRAAQFRQDDAFDQFLTSSFTEDIHLPNMRILRDYALLPEQISDGKLTEIPQMRDGTWMRNTTETGQSNPQVAGTIPYAKSYHENSSVTLVDARAQMSVSMDFINDNAPAPELLPNGNTKYYQAIRMKLTPIVALYNPYNIPIESVGAYLTSFINPEVSIKVGTNPTVNFNLAEVMPPNWRSSSGTIDSDYRNRQVASAYTQPRIPATTFDPGETLIFSLNDSGYMYEEYEAVFSNRWRWGNVRRPRALDMVNDTTINKAFWMPLNADYIPIALQDGNDPDDTLSGRDTYGDLFLGTGRLRPKFGLTTTERNNLYVSYEQAPDGTVVGADSLSVSIVFSNVPSVSEIIIREDNGSSYWPAIETSQSLERHGIMLNGLEPSGSTLSSTELFVDYQQAALRPSLGTWRQGLRTITESDDPIRMMDANFRAVITQGDWEGDEETSPGTDLSNSLPYSTYGNNYGRVLNSDWEMTGESSNGKYRAFWGKSIDGSDNTTNVILFDIPREETISLGAFQHANMGRYPFHPNYIIGQSYLPPLLQPDTAWRSYSFEAYDGSGNTDAPAIDLSYVLNHGLWDRYFLSTIPQDLDDTELEDLRRGESYLPNSRLKFAATSSPAVADYISSSAANFNVTTPELSDLPFNTVASQLYVDGAFNVNSTSVEAWKALLWSVHDREIDIYNPKTGVTSTQTIPGALYSRLTTAYGDDTELYTGLRSLSEAQVEELAEAIVAQIKARGPFGSMGDFINRSLSEAALPEHKNSGALQAAIDSTSINQSVVAESGNAPLDTYGSLYANTPDGPQGAGLPGFLTQGDLLQALGPVLTARSDTFIIRAYGDSRDPISGRVEASATLEAIVQRTPSPVADGDLTEEELTAQTIQSPEAFGRRFKVVAFKWLTSTDI</sequence>
<proteinExistence type="predicted"/>
<dbReference type="Proteomes" id="UP000546464">
    <property type="component" value="Unassembled WGS sequence"/>
</dbReference>
<protein>
    <recommendedName>
        <fullName evidence="4">Verru_Chthon cassette protein A</fullName>
    </recommendedName>
</protein>
<keyword evidence="3" id="KW-1185">Reference proteome</keyword>
<keyword evidence="1" id="KW-0812">Transmembrane</keyword>
<comment type="caution">
    <text evidence="2">The sequence shown here is derived from an EMBL/GenBank/DDBJ whole genome shotgun (WGS) entry which is preliminary data.</text>
</comment>
<reference evidence="2 3" key="1">
    <citation type="submission" date="2020-07" db="EMBL/GenBank/DDBJ databases">
        <authorList>
            <person name="Feng X."/>
        </authorList>
    </citation>
    <scope>NUCLEOTIDE SEQUENCE [LARGE SCALE GENOMIC DNA]</scope>
    <source>
        <strain evidence="2 3">JCM31066</strain>
    </source>
</reference>
<keyword evidence="1" id="KW-1133">Transmembrane helix</keyword>